<sequence length="114" mass="11933">MALQAQGIESKDIRVNWGIGVNFAASAINVALGLIAGGGVGAIQAYIISVGKKEAARIFTATVTSKLIAWGAPKLAVFVGTAVTFAMDYLDIGAKIAEYLDSRDSKPNNGWIDF</sequence>
<feature type="transmembrane region" description="Helical" evidence="1">
    <location>
        <begin position="21"/>
        <end position="47"/>
    </location>
</feature>
<keyword evidence="1" id="KW-0812">Transmembrane</keyword>
<reference evidence="2 3" key="1">
    <citation type="submission" date="2016-11" db="EMBL/GenBank/DDBJ databases">
        <authorList>
            <person name="Jaros S."/>
            <person name="Januszkiewicz K."/>
            <person name="Wedrychowicz H."/>
        </authorList>
    </citation>
    <scope>NUCLEOTIDE SEQUENCE [LARGE SCALE GENOMIC DNA]</scope>
    <source>
        <strain evidence="2 3">NF2</strain>
    </source>
</reference>
<dbReference type="EMBL" id="CP018145">
    <property type="protein sequence ID" value="ASJ57521.1"/>
    <property type="molecule type" value="Genomic_DNA"/>
</dbReference>
<feature type="transmembrane region" description="Helical" evidence="1">
    <location>
        <begin position="67"/>
        <end position="90"/>
    </location>
</feature>
<protein>
    <submittedName>
        <fullName evidence="2">Uncharacterized protein</fullName>
    </submittedName>
</protein>
<evidence type="ECO:0000313" key="3">
    <source>
        <dbReference type="Proteomes" id="UP000197781"/>
    </source>
</evidence>
<dbReference type="Proteomes" id="UP000197781">
    <property type="component" value="Chromosome"/>
</dbReference>
<dbReference type="KEGG" id="bfm:BP422_11910"/>
<dbReference type="AlphaFoldDB" id="A0A220MR38"/>
<gene>
    <name evidence="2" type="ORF">BP422_11910</name>
</gene>
<organism evidence="2 3">
    <name type="scientific">Brevibacillus formosus</name>
    <dbReference type="NCBI Taxonomy" id="54913"/>
    <lineage>
        <taxon>Bacteria</taxon>
        <taxon>Bacillati</taxon>
        <taxon>Bacillota</taxon>
        <taxon>Bacilli</taxon>
        <taxon>Bacillales</taxon>
        <taxon>Paenibacillaceae</taxon>
        <taxon>Brevibacillus</taxon>
    </lineage>
</organism>
<keyword evidence="1" id="KW-1133">Transmembrane helix</keyword>
<evidence type="ECO:0000256" key="1">
    <source>
        <dbReference type="SAM" id="Phobius"/>
    </source>
</evidence>
<name>A0A220MR38_9BACL</name>
<keyword evidence="1" id="KW-0472">Membrane</keyword>
<evidence type="ECO:0000313" key="2">
    <source>
        <dbReference type="EMBL" id="ASJ57521.1"/>
    </source>
</evidence>
<accession>A0A220MR38</accession>
<proteinExistence type="predicted"/>